<reference evidence="1" key="1">
    <citation type="submission" date="2021-06" db="EMBL/GenBank/DDBJ databases">
        <title>Parelaphostrongylus tenuis whole genome reference sequence.</title>
        <authorList>
            <person name="Garwood T.J."/>
            <person name="Larsen P.A."/>
            <person name="Fountain-Jones N.M."/>
            <person name="Garbe J.R."/>
            <person name="Macchietto M.G."/>
            <person name="Kania S.A."/>
            <person name="Gerhold R.W."/>
            <person name="Richards J.E."/>
            <person name="Wolf T.M."/>
        </authorList>
    </citation>
    <scope>NUCLEOTIDE SEQUENCE</scope>
    <source>
        <strain evidence="1">MNPRO001-30</strain>
        <tissue evidence="1">Meninges</tissue>
    </source>
</reference>
<dbReference type="EMBL" id="JAHQIW010007246">
    <property type="protein sequence ID" value="KAJ1373267.1"/>
    <property type="molecule type" value="Genomic_DNA"/>
</dbReference>
<proteinExistence type="predicted"/>
<organism evidence="1 2">
    <name type="scientific">Parelaphostrongylus tenuis</name>
    <name type="common">Meningeal worm</name>
    <dbReference type="NCBI Taxonomy" id="148309"/>
    <lineage>
        <taxon>Eukaryota</taxon>
        <taxon>Metazoa</taxon>
        <taxon>Ecdysozoa</taxon>
        <taxon>Nematoda</taxon>
        <taxon>Chromadorea</taxon>
        <taxon>Rhabditida</taxon>
        <taxon>Rhabditina</taxon>
        <taxon>Rhabditomorpha</taxon>
        <taxon>Strongyloidea</taxon>
        <taxon>Metastrongylidae</taxon>
        <taxon>Parelaphostrongylus</taxon>
    </lineage>
</organism>
<evidence type="ECO:0000313" key="2">
    <source>
        <dbReference type="Proteomes" id="UP001196413"/>
    </source>
</evidence>
<name>A0AAD5WK32_PARTN</name>
<dbReference type="AlphaFoldDB" id="A0AAD5WK32"/>
<evidence type="ECO:0000313" key="1">
    <source>
        <dbReference type="EMBL" id="KAJ1373267.1"/>
    </source>
</evidence>
<sequence>MDTATELSFIDGKLAQELHLPVIDEIKLHLNTFGSDDIQEHLARKVAMNAWDAGGNQLKLR</sequence>
<protein>
    <submittedName>
        <fullName evidence="1">Uncharacterized protein</fullName>
    </submittedName>
</protein>
<keyword evidence="2" id="KW-1185">Reference proteome</keyword>
<gene>
    <name evidence="1" type="ORF">KIN20_035627</name>
</gene>
<accession>A0AAD5WK32</accession>
<comment type="caution">
    <text evidence="1">The sequence shown here is derived from an EMBL/GenBank/DDBJ whole genome shotgun (WGS) entry which is preliminary data.</text>
</comment>
<dbReference type="Proteomes" id="UP001196413">
    <property type="component" value="Unassembled WGS sequence"/>
</dbReference>